<protein>
    <submittedName>
        <fullName evidence="1">Uncharacterized protein</fullName>
    </submittedName>
</protein>
<gene>
    <name evidence="1" type="ORF">g.7</name>
</gene>
<name>A0A2S2QVU0_9HEMI</name>
<proteinExistence type="predicted"/>
<dbReference type="OrthoDB" id="6602615at2759"/>
<evidence type="ECO:0000313" key="1">
    <source>
        <dbReference type="EMBL" id="MBY81242.1"/>
    </source>
</evidence>
<organism evidence="1">
    <name type="scientific">Sipha flava</name>
    <name type="common">yellow sugarcane aphid</name>
    <dbReference type="NCBI Taxonomy" id="143950"/>
    <lineage>
        <taxon>Eukaryota</taxon>
        <taxon>Metazoa</taxon>
        <taxon>Ecdysozoa</taxon>
        <taxon>Arthropoda</taxon>
        <taxon>Hexapoda</taxon>
        <taxon>Insecta</taxon>
        <taxon>Pterygota</taxon>
        <taxon>Neoptera</taxon>
        <taxon>Paraneoptera</taxon>
        <taxon>Hemiptera</taxon>
        <taxon>Sternorrhyncha</taxon>
        <taxon>Aphidomorpha</taxon>
        <taxon>Aphidoidea</taxon>
        <taxon>Aphididae</taxon>
        <taxon>Sipha</taxon>
    </lineage>
</organism>
<accession>A0A2S2QVU0</accession>
<dbReference type="AlphaFoldDB" id="A0A2S2QVU0"/>
<reference evidence="1" key="1">
    <citation type="submission" date="2018-04" db="EMBL/GenBank/DDBJ databases">
        <title>Transcriptome assembly of Sipha flava.</title>
        <authorList>
            <person name="Scully E.D."/>
            <person name="Geib S.M."/>
            <person name="Palmer N.A."/>
            <person name="Koch K."/>
            <person name="Bradshaw J."/>
            <person name="Heng-Moss T."/>
            <person name="Sarath G."/>
        </authorList>
    </citation>
    <scope>NUCLEOTIDE SEQUENCE</scope>
</reference>
<sequence length="159" mass="18643">MDLFGTLEKLYDLVSSSKNRVWVFEKFQKQRYPKSQIKPLKKVDTTRQNSQSSALTTVNDTFLAILDISDSIRHSEETTGRKAEFEAGNLRSYMTTERFIFTTFIFQKLFSSRQPLSKILQNHDLNLFAAAEMVNRTKNQIFAIRNYDNFQEILKQKNL</sequence>
<dbReference type="EMBL" id="GGMS01012039">
    <property type="protein sequence ID" value="MBY81242.1"/>
    <property type="molecule type" value="Transcribed_RNA"/>
</dbReference>